<dbReference type="Proteomes" id="UP001165065">
    <property type="component" value="Unassembled WGS sequence"/>
</dbReference>
<sequence>MLHSIHRTTSHLTIRRTSIITSRPLSTVVESSSTNQSSSSHSSSESTQESLDSMDIKGRIYSTGRRKTSAARVWITPKDFSIRTPIIINKQPLHEWCTRGSDREELLRPFVATSTLGMYQVWATVKGGGTTGQVGAIRHGLSRALEKHKPELRKELKPEGLLTRDPRMVERKKPGRAKARKSFQWVKR</sequence>
<feature type="compositionally biased region" description="Basic residues" evidence="6">
    <location>
        <begin position="173"/>
        <end position="188"/>
    </location>
</feature>
<evidence type="ECO:0000256" key="3">
    <source>
        <dbReference type="ARBA" id="ARBA00022980"/>
    </source>
</evidence>
<feature type="region of interest" description="Disordered" evidence="6">
    <location>
        <begin position="25"/>
        <end position="55"/>
    </location>
</feature>
<name>A0A9W7L6G4_9STRA</name>
<dbReference type="GO" id="GO:0003723">
    <property type="term" value="F:RNA binding"/>
    <property type="evidence" value="ECO:0007669"/>
    <property type="project" value="TreeGrafter"/>
</dbReference>
<reference evidence="8" key="1">
    <citation type="journal article" date="2023" name="Commun. Biol.">
        <title>Genome analysis of Parmales, the sister group of diatoms, reveals the evolutionary specialization of diatoms from phago-mixotrophs to photoautotrophs.</title>
        <authorList>
            <person name="Ban H."/>
            <person name="Sato S."/>
            <person name="Yoshikawa S."/>
            <person name="Yamada K."/>
            <person name="Nakamura Y."/>
            <person name="Ichinomiya M."/>
            <person name="Sato N."/>
            <person name="Blanc-Mathieu R."/>
            <person name="Endo H."/>
            <person name="Kuwata A."/>
            <person name="Ogata H."/>
        </authorList>
    </citation>
    <scope>NUCLEOTIDE SEQUENCE [LARGE SCALE GENOMIC DNA]</scope>
</reference>
<dbReference type="FunFam" id="3.30.230.10:FF:000001">
    <property type="entry name" value="30S ribosomal protein S9"/>
    <property type="match status" value="1"/>
</dbReference>
<evidence type="ECO:0000256" key="5">
    <source>
        <dbReference type="RuleBase" id="RU003815"/>
    </source>
</evidence>
<feature type="compositionally biased region" description="Basic and acidic residues" evidence="6">
    <location>
        <begin position="148"/>
        <end position="172"/>
    </location>
</feature>
<dbReference type="SUPFAM" id="SSF54211">
    <property type="entry name" value="Ribosomal protein S5 domain 2-like"/>
    <property type="match status" value="1"/>
</dbReference>
<dbReference type="EMBL" id="BRYA01000034">
    <property type="protein sequence ID" value="GMI33700.1"/>
    <property type="molecule type" value="Genomic_DNA"/>
</dbReference>
<dbReference type="InterPro" id="IPR000754">
    <property type="entry name" value="Ribosomal_uS9"/>
</dbReference>
<evidence type="ECO:0000256" key="6">
    <source>
        <dbReference type="SAM" id="MobiDB-lite"/>
    </source>
</evidence>
<dbReference type="GO" id="GO:0022627">
    <property type="term" value="C:cytosolic small ribosomal subunit"/>
    <property type="evidence" value="ECO:0007669"/>
    <property type="project" value="TreeGrafter"/>
</dbReference>
<organism evidence="7 8">
    <name type="scientific">Triparma columacea</name>
    <dbReference type="NCBI Taxonomy" id="722753"/>
    <lineage>
        <taxon>Eukaryota</taxon>
        <taxon>Sar</taxon>
        <taxon>Stramenopiles</taxon>
        <taxon>Ochrophyta</taxon>
        <taxon>Bolidophyceae</taxon>
        <taxon>Parmales</taxon>
        <taxon>Triparmaceae</taxon>
        <taxon>Triparma</taxon>
    </lineage>
</organism>
<dbReference type="AlphaFoldDB" id="A0A9W7L6G4"/>
<accession>A0A9W7L6G4</accession>
<dbReference type="InterPro" id="IPR020574">
    <property type="entry name" value="Ribosomal_uS9_CS"/>
</dbReference>
<evidence type="ECO:0000313" key="7">
    <source>
        <dbReference type="EMBL" id="GMI33700.1"/>
    </source>
</evidence>
<dbReference type="PANTHER" id="PTHR21569:SF1">
    <property type="entry name" value="SMALL RIBOSOMAL SUBUNIT PROTEIN US9M"/>
    <property type="match status" value="1"/>
</dbReference>
<evidence type="ECO:0000256" key="4">
    <source>
        <dbReference type="ARBA" id="ARBA00023274"/>
    </source>
</evidence>
<feature type="compositionally biased region" description="Low complexity" evidence="6">
    <location>
        <begin position="26"/>
        <end position="50"/>
    </location>
</feature>
<gene>
    <name evidence="7" type="ORF">TrCOL_g742</name>
</gene>
<evidence type="ECO:0000313" key="8">
    <source>
        <dbReference type="Proteomes" id="UP001165065"/>
    </source>
</evidence>
<dbReference type="InterPro" id="IPR023035">
    <property type="entry name" value="Ribosomal_uS9_bac/plastid"/>
</dbReference>
<comment type="subcellular location">
    <subcellularLocation>
        <location evidence="1">Plastid</location>
    </subcellularLocation>
</comment>
<dbReference type="InterPro" id="IPR020568">
    <property type="entry name" value="Ribosomal_Su5_D2-typ_SF"/>
</dbReference>
<dbReference type="Pfam" id="PF00380">
    <property type="entry name" value="Ribosomal_S9"/>
    <property type="match status" value="1"/>
</dbReference>
<comment type="caution">
    <text evidence="7">The sequence shown here is derived from an EMBL/GenBank/DDBJ whole genome shotgun (WGS) entry which is preliminary data.</text>
</comment>
<dbReference type="GO" id="GO:0003735">
    <property type="term" value="F:structural constituent of ribosome"/>
    <property type="evidence" value="ECO:0007669"/>
    <property type="project" value="InterPro"/>
</dbReference>
<dbReference type="GO" id="GO:0009536">
    <property type="term" value="C:plastid"/>
    <property type="evidence" value="ECO:0007669"/>
    <property type="project" value="UniProtKB-SubCell"/>
</dbReference>
<feature type="region of interest" description="Disordered" evidence="6">
    <location>
        <begin position="148"/>
        <end position="188"/>
    </location>
</feature>
<keyword evidence="8" id="KW-1185">Reference proteome</keyword>
<evidence type="ECO:0000256" key="2">
    <source>
        <dbReference type="ARBA" id="ARBA00005251"/>
    </source>
</evidence>
<dbReference type="PANTHER" id="PTHR21569">
    <property type="entry name" value="RIBOSOMAL PROTEIN S9"/>
    <property type="match status" value="1"/>
</dbReference>
<dbReference type="OrthoDB" id="10254627at2759"/>
<dbReference type="PROSITE" id="PS00360">
    <property type="entry name" value="RIBOSOMAL_S9"/>
    <property type="match status" value="1"/>
</dbReference>
<evidence type="ECO:0000256" key="1">
    <source>
        <dbReference type="ARBA" id="ARBA00004474"/>
    </source>
</evidence>
<dbReference type="InterPro" id="IPR014721">
    <property type="entry name" value="Ribsml_uS5_D2-typ_fold_subgr"/>
</dbReference>
<comment type="similarity">
    <text evidence="2 5">Belongs to the universal ribosomal protein uS9 family.</text>
</comment>
<protein>
    <recommendedName>
        <fullName evidence="9">Ribosomal protein S9</fullName>
    </recommendedName>
</protein>
<dbReference type="NCBIfam" id="NF001099">
    <property type="entry name" value="PRK00132.1"/>
    <property type="match status" value="1"/>
</dbReference>
<keyword evidence="4 5" id="KW-0687">Ribonucleoprotein</keyword>
<evidence type="ECO:0008006" key="9">
    <source>
        <dbReference type="Google" id="ProtNLM"/>
    </source>
</evidence>
<proteinExistence type="inferred from homology"/>
<dbReference type="GO" id="GO:0006412">
    <property type="term" value="P:translation"/>
    <property type="evidence" value="ECO:0007669"/>
    <property type="project" value="InterPro"/>
</dbReference>
<keyword evidence="3 5" id="KW-0689">Ribosomal protein</keyword>
<dbReference type="Gene3D" id="3.30.230.10">
    <property type="match status" value="1"/>
</dbReference>